<dbReference type="Proteomes" id="UP001145799">
    <property type="component" value="Unassembled WGS sequence"/>
</dbReference>
<evidence type="ECO:0000313" key="1">
    <source>
        <dbReference type="EMBL" id="MDA1384774.1"/>
    </source>
</evidence>
<reference evidence="2 4" key="2">
    <citation type="submission" date="2023-07" db="EMBL/GenBank/DDBJ databases">
        <title>Sequencing the genomes of 1000 actinobacteria strains.</title>
        <authorList>
            <person name="Klenk H.-P."/>
        </authorList>
    </citation>
    <scope>NUCLEOTIDE SEQUENCE [LARGE SCALE GENOMIC DNA]</scope>
    <source>
        <strain evidence="2 4">DSM 44724</strain>
    </source>
</reference>
<evidence type="ECO:0000313" key="4">
    <source>
        <dbReference type="Proteomes" id="UP001183604"/>
    </source>
</evidence>
<name>A0A9X3PFW5_9ACTN</name>
<sequence length="271" mass="28964">MVGPIPAMLRGLIDDAALFPPGSAPMETAVPAHRGYRQSWYEAMIGPLLVPQSRLAELSEHLGRGPLRIGVIVDGELERVAADVSALPPQVEVLHYESRHALEHLTAHAPAWGKPVYAELPFGDDALDAVRPTGFTPKFRTGGLAAEFFPAPETLAAAIAGCRLRGLQFKLTAGLHQAVRHRDPATGFDHHGFLNVLVAAADASDGALTADLAATLASTDTADLAERARRVLQRPRALWTGYGSCSIDEPLSDLTELGLLHRGTSNKRDTV</sequence>
<dbReference type="EMBL" id="JAVDYD010000001">
    <property type="protein sequence ID" value="MDR7337773.1"/>
    <property type="molecule type" value="Genomic_DNA"/>
</dbReference>
<accession>A0A9X3PFW5</accession>
<keyword evidence="4" id="KW-1185">Reference proteome</keyword>
<proteinExistence type="predicted"/>
<evidence type="ECO:0000313" key="3">
    <source>
        <dbReference type="Proteomes" id="UP001145799"/>
    </source>
</evidence>
<gene>
    <name evidence="2" type="ORF">J2S69_001492</name>
    <name evidence="1" type="ORF">O2L01_07250</name>
</gene>
<evidence type="ECO:0000313" key="2">
    <source>
        <dbReference type="EMBL" id="MDR7337773.1"/>
    </source>
</evidence>
<comment type="caution">
    <text evidence="1">The sequence shown here is derived from an EMBL/GenBank/DDBJ whole genome shotgun (WGS) entry which is preliminary data.</text>
</comment>
<organism evidence="1 3">
    <name type="scientific">Glycomyces lechevalierae</name>
    <dbReference type="NCBI Taxonomy" id="256034"/>
    <lineage>
        <taxon>Bacteria</taxon>
        <taxon>Bacillati</taxon>
        <taxon>Actinomycetota</taxon>
        <taxon>Actinomycetes</taxon>
        <taxon>Glycomycetales</taxon>
        <taxon>Glycomycetaceae</taxon>
        <taxon>Glycomyces</taxon>
    </lineage>
</organism>
<dbReference type="Proteomes" id="UP001183604">
    <property type="component" value="Unassembled WGS sequence"/>
</dbReference>
<dbReference type="AlphaFoldDB" id="A0A9X3PFW5"/>
<dbReference type="RefSeq" id="WP_270121249.1">
    <property type="nucleotide sequence ID" value="NZ_BAAAOM010000002.1"/>
</dbReference>
<reference evidence="1" key="1">
    <citation type="submission" date="2022-12" db="EMBL/GenBank/DDBJ databases">
        <title>Gycomyces niveus sp.nov., a novel actinomycete isolated from soil in Shouguang.</title>
        <authorList>
            <person name="Yang X."/>
        </authorList>
    </citation>
    <scope>NUCLEOTIDE SEQUENCE</scope>
    <source>
        <strain evidence="1">DSM 44724</strain>
    </source>
</reference>
<protein>
    <submittedName>
        <fullName evidence="1">Uncharacterized protein</fullName>
    </submittedName>
</protein>
<dbReference type="EMBL" id="JAPZVQ010000003">
    <property type="protein sequence ID" value="MDA1384774.1"/>
    <property type="molecule type" value="Genomic_DNA"/>
</dbReference>